<dbReference type="InterPro" id="IPR023378">
    <property type="entry name" value="YheA/YmcA-like_dom_sf"/>
</dbReference>
<name>A0A0K9GST7_9BACI</name>
<dbReference type="InterPro" id="IPR010368">
    <property type="entry name" value="Com_YlbF"/>
</dbReference>
<dbReference type="PATRIC" id="fig|1679170.3.peg.1538"/>
<dbReference type="PANTHER" id="PTHR38448:SF2">
    <property type="entry name" value="REGULATORY PROTEIN YLBF"/>
    <property type="match status" value="1"/>
</dbReference>
<gene>
    <name evidence="1" type="ORF">AC625_07160</name>
</gene>
<dbReference type="RefSeq" id="WP_049680665.1">
    <property type="nucleotide sequence ID" value="NZ_JBIVOD010000002.1"/>
</dbReference>
<dbReference type="AlphaFoldDB" id="A0A0K9GST7"/>
<keyword evidence="2" id="KW-1185">Reference proteome</keyword>
<dbReference type="InterPro" id="IPR052767">
    <property type="entry name" value="Bact_com_dev_regulator"/>
</dbReference>
<dbReference type="Gene3D" id="1.20.1500.10">
    <property type="entry name" value="YheA/YmcA-like"/>
    <property type="match status" value="1"/>
</dbReference>
<dbReference type="STRING" id="1679170.AC625_07160"/>
<evidence type="ECO:0000313" key="2">
    <source>
        <dbReference type="Proteomes" id="UP000037146"/>
    </source>
</evidence>
<sequence length="148" mass="16483">MLATMERVSILQKAEALAEMVIESKIGQEYFELLYNLRHDQGAQDKIKKFTSLKDLFEEVQRFGKYHPDYKRVNLEIRQVKREMDIHPSIAAFKRAETELQAVLDEISHRIGHAVSPFIKVPAGSPFFESGSSCGGSCGTGGSCGCSA</sequence>
<organism evidence="1 2">
    <name type="scientific">Peribacillus loiseleuriae</name>
    <dbReference type="NCBI Taxonomy" id="1679170"/>
    <lineage>
        <taxon>Bacteria</taxon>
        <taxon>Bacillati</taxon>
        <taxon>Bacillota</taxon>
        <taxon>Bacilli</taxon>
        <taxon>Bacillales</taxon>
        <taxon>Bacillaceae</taxon>
        <taxon>Peribacillus</taxon>
    </lineage>
</organism>
<comment type="caution">
    <text evidence="1">The sequence shown here is derived from an EMBL/GenBank/DDBJ whole genome shotgun (WGS) entry which is preliminary data.</text>
</comment>
<reference evidence="2" key="1">
    <citation type="submission" date="2015-07" db="EMBL/GenBank/DDBJ databases">
        <title>Genome sequencing project for genomic taxonomy and phylogenomics of Bacillus-like bacteria.</title>
        <authorList>
            <person name="Liu B."/>
            <person name="Wang J."/>
            <person name="Zhu Y."/>
            <person name="Liu G."/>
            <person name="Chen Q."/>
            <person name="Chen Z."/>
            <person name="Lan J."/>
            <person name="Che J."/>
            <person name="Ge C."/>
            <person name="Shi H."/>
            <person name="Pan Z."/>
            <person name="Liu X."/>
        </authorList>
    </citation>
    <scope>NUCLEOTIDE SEQUENCE [LARGE SCALE GENOMIC DNA]</scope>
    <source>
        <strain evidence="2">FJAT-27997</strain>
    </source>
</reference>
<evidence type="ECO:0000313" key="1">
    <source>
        <dbReference type="EMBL" id="KMY49332.1"/>
    </source>
</evidence>
<dbReference type="OrthoDB" id="2157513at2"/>
<dbReference type="Proteomes" id="UP000037146">
    <property type="component" value="Unassembled WGS sequence"/>
</dbReference>
<dbReference type="PANTHER" id="PTHR38448">
    <property type="entry name" value="REGULATORY PROTEIN YLBF-RELATED"/>
    <property type="match status" value="1"/>
</dbReference>
<proteinExistence type="predicted"/>
<dbReference type="SUPFAM" id="SSF158622">
    <property type="entry name" value="YheA/YmcA-like"/>
    <property type="match status" value="1"/>
</dbReference>
<accession>A0A0K9GST7</accession>
<dbReference type="Pfam" id="PF06133">
    <property type="entry name" value="Com_YlbF"/>
    <property type="match status" value="1"/>
</dbReference>
<dbReference type="EMBL" id="LFZW01000001">
    <property type="protein sequence ID" value="KMY49332.1"/>
    <property type="molecule type" value="Genomic_DNA"/>
</dbReference>
<protein>
    <submittedName>
        <fullName evidence="1">Regulator</fullName>
    </submittedName>
</protein>